<gene>
    <name evidence="3" type="ORF">OIDMADRAFT_153167</name>
</gene>
<dbReference type="PANTHER" id="PTHR31956:SF1">
    <property type="entry name" value="NON-SPECIFIC PHOSPHOLIPASE C1"/>
    <property type="match status" value="1"/>
</dbReference>
<dbReference type="InterPro" id="IPR017850">
    <property type="entry name" value="Alkaline_phosphatase_core_sf"/>
</dbReference>
<keyword evidence="2" id="KW-0732">Signal</keyword>
<dbReference type="CDD" id="cd16014">
    <property type="entry name" value="PLC"/>
    <property type="match status" value="1"/>
</dbReference>
<name>A0A0C3E2U5_OIDMZ</name>
<sequence length="643" mass="69970">MRAQFLIAGFWLATTSLAGSITDIKHVVLFMQENRAFDHYFGTMAGVRGFADPNVQVNPDGKNTFQQLLTPGLTTEAQVLQPWYINYLGGNWVESTQCMGAGSNSFQANHACLNNDLNNLWAQNNTPLSWAYFKRQDLPVQFGIADGWTVGDMYQEGVIAATEPNRVTWMSGSINCPGGPQTPDQGGAVLDNNGTPGCESDQAGFACFPFSWKTVPEFHQDANVTWMVYQDVDNFGDDALQSFTQYMNAGPDDPLTLYGSSYPGLDKFYADAEAGTLPQVSWIVGPAELSEHVPYSPHDGAWLQKNIVDAVVNGAAYNETVLIISYDESGGWGDHVTPFHSPQGTAGEWMNVENDVFGQLGDIYTGPGYRLPFYIISPWTRGGHVFTEHADHNSQIMFVEEWLTALGYQGVVTDQMPPWRRAHMSNLLKAFDFDNPDFSIPSIPDAPIPSEDSDGNWDSAVLCQGTYGTPPPHPPAPYGPENENLNPATLVEDGFKTVRGYLTEGRYLVFEMNGYALTNAGSNATDITGTLATAERSSINQRWVVHATGGTALDGGEGSGTFFISSAVDGRYIADHTSLDAARSGAETYMITDLGNGGGYTLVKENGKYLSIERDGTIGIYGTPSGFNVFSVTYHSTPLLTQS</sequence>
<organism evidence="3 4">
    <name type="scientific">Oidiodendron maius (strain Zn)</name>
    <dbReference type="NCBI Taxonomy" id="913774"/>
    <lineage>
        <taxon>Eukaryota</taxon>
        <taxon>Fungi</taxon>
        <taxon>Dikarya</taxon>
        <taxon>Ascomycota</taxon>
        <taxon>Pezizomycotina</taxon>
        <taxon>Leotiomycetes</taxon>
        <taxon>Leotiomycetes incertae sedis</taxon>
        <taxon>Myxotrichaceae</taxon>
        <taxon>Oidiodendron</taxon>
    </lineage>
</organism>
<dbReference type="Gene3D" id="3.40.720.10">
    <property type="entry name" value="Alkaline Phosphatase, subunit A"/>
    <property type="match status" value="1"/>
</dbReference>
<evidence type="ECO:0000313" key="3">
    <source>
        <dbReference type="EMBL" id="KIN08638.1"/>
    </source>
</evidence>
<protein>
    <recommendedName>
        <fullName evidence="5">Phospholipase C</fullName>
    </recommendedName>
</protein>
<proteinExistence type="predicted"/>
<dbReference type="Proteomes" id="UP000054321">
    <property type="component" value="Unassembled WGS sequence"/>
</dbReference>
<dbReference type="InterPro" id="IPR007312">
    <property type="entry name" value="Phosphoesterase"/>
</dbReference>
<reference evidence="4" key="2">
    <citation type="submission" date="2015-01" db="EMBL/GenBank/DDBJ databases">
        <title>Evolutionary Origins and Diversification of the Mycorrhizal Mutualists.</title>
        <authorList>
            <consortium name="DOE Joint Genome Institute"/>
            <consortium name="Mycorrhizal Genomics Consortium"/>
            <person name="Kohler A."/>
            <person name="Kuo A."/>
            <person name="Nagy L.G."/>
            <person name="Floudas D."/>
            <person name="Copeland A."/>
            <person name="Barry K.W."/>
            <person name="Cichocki N."/>
            <person name="Veneault-Fourrey C."/>
            <person name="LaButti K."/>
            <person name="Lindquist E.A."/>
            <person name="Lipzen A."/>
            <person name="Lundell T."/>
            <person name="Morin E."/>
            <person name="Murat C."/>
            <person name="Riley R."/>
            <person name="Ohm R."/>
            <person name="Sun H."/>
            <person name="Tunlid A."/>
            <person name="Henrissat B."/>
            <person name="Grigoriev I.V."/>
            <person name="Hibbett D.S."/>
            <person name="Martin F."/>
        </authorList>
    </citation>
    <scope>NUCLEOTIDE SEQUENCE [LARGE SCALE GENOMIC DNA]</scope>
    <source>
        <strain evidence="4">Zn</strain>
    </source>
</reference>
<feature type="chain" id="PRO_5002163729" description="Phospholipase C" evidence="2">
    <location>
        <begin position="19"/>
        <end position="643"/>
    </location>
</feature>
<dbReference type="GO" id="GO:0042578">
    <property type="term" value="F:phosphoric ester hydrolase activity"/>
    <property type="evidence" value="ECO:0007669"/>
    <property type="project" value="UniProtKB-ARBA"/>
</dbReference>
<dbReference type="AlphaFoldDB" id="A0A0C3E2U5"/>
<dbReference type="PANTHER" id="PTHR31956">
    <property type="entry name" value="NON-SPECIFIC PHOSPHOLIPASE C4-RELATED"/>
    <property type="match status" value="1"/>
</dbReference>
<keyword evidence="1" id="KW-0378">Hydrolase</keyword>
<feature type="signal peptide" evidence="2">
    <location>
        <begin position="1"/>
        <end position="18"/>
    </location>
</feature>
<dbReference type="Pfam" id="PF04185">
    <property type="entry name" value="Phosphoesterase"/>
    <property type="match status" value="1"/>
</dbReference>
<evidence type="ECO:0000256" key="1">
    <source>
        <dbReference type="ARBA" id="ARBA00022801"/>
    </source>
</evidence>
<reference evidence="3 4" key="1">
    <citation type="submission" date="2014-04" db="EMBL/GenBank/DDBJ databases">
        <authorList>
            <consortium name="DOE Joint Genome Institute"/>
            <person name="Kuo A."/>
            <person name="Martino E."/>
            <person name="Perotto S."/>
            <person name="Kohler A."/>
            <person name="Nagy L.G."/>
            <person name="Floudas D."/>
            <person name="Copeland A."/>
            <person name="Barry K.W."/>
            <person name="Cichocki N."/>
            <person name="Veneault-Fourrey C."/>
            <person name="LaButti K."/>
            <person name="Lindquist E.A."/>
            <person name="Lipzen A."/>
            <person name="Lundell T."/>
            <person name="Morin E."/>
            <person name="Murat C."/>
            <person name="Sun H."/>
            <person name="Tunlid A."/>
            <person name="Henrissat B."/>
            <person name="Grigoriev I.V."/>
            <person name="Hibbett D.S."/>
            <person name="Martin F."/>
            <person name="Nordberg H.P."/>
            <person name="Cantor M.N."/>
            <person name="Hua S.X."/>
        </authorList>
    </citation>
    <scope>NUCLEOTIDE SEQUENCE [LARGE SCALE GENOMIC DNA]</scope>
    <source>
        <strain evidence="3 4">Zn</strain>
    </source>
</reference>
<evidence type="ECO:0000313" key="4">
    <source>
        <dbReference type="Proteomes" id="UP000054321"/>
    </source>
</evidence>
<keyword evidence="4" id="KW-1185">Reference proteome</keyword>
<evidence type="ECO:0008006" key="5">
    <source>
        <dbReference type="Google" id="ProtNLM"/>
    </source>
</evidence>
<dbReference type="STRING" id="913774.A0A0C3E2U5"/>
<accession>A0A0C3E2U5</accession>
<dbReference type="HOGENOM" id="CLU_008770_3_0_1"/>
<evidence type="ECO:0000256" key="2">
    <source>
        <dbReference type="SAM" id="SignalP"/>
    </source>
</evidence>
<dbReference type="EMBL" id="KN832870">
    <property type="protein sequence ID" value="KIN08638.1"/>
    <property type="molecule type" value="Genomic_DNA"/>
</dbReference>
<dbReference type="OrthoDB" id="5135119at2759"/>
<dbReference type="InParanoid" id="A0A0C3E2U5"/>